<evidence type="ECO:0000256" key="2">
    <source>
        <dbReference type="SAM" id="Phobius"/>
    </source>
</evidence>
<feature type="compositionally biased region" description="Low complexity" evidence="1">
    <location>
        <begin position="51"/>
        <end position="75"/>
    </location>
</feature>
<feature type="non-terminal residue" evidence="4">
    <location>
        <position position="101"/>
    </location>
</feature>
<gene>
    <name evidence="4" type="ORF">ACFSL4_20915</name>
</gene>
<sequence length="101" mass="10118">MTQVTPPGWYPDPGQTSDGPATERWWDGKAWTDRTRPVDPAVSWGPPAQPPGAGAEAGGPFAAAPYPGARPASARRGVRTGPAVAAAAVLAAGIGGGVYAL</sequence>
<evidence type="ECO:0000259" key="3">
    <source>
        <dbReference type="Pfam" id="PF10708"/>
    </source>
</evidence>
<organism evidence="4 5">
    <name type="scientific">Streptomyces caeni</name>
    <dbReference type="NCBI Taxonomy" id="2307231"/>
    <lineage>
        <taxon>Bacteria</taxon>
        <taxon>Bacillati</taxon>
        <taxon>Actinomycetota</taxon>
        <taxon>Actinomycetes</taxon>
        <taxon>Kitasatosporales</taxon>
        <taxon>Streptomycetaceae</taxon>
        <taxon>Streptomyces</taxon>
    </lineage>
</organism>
<dbReference type="Proteomes" id="UP001597261">
    <property type="component" value="Unassembled WGS sequence"/>
</dbReference>
<evidence type="ECO:0000256" key="1">
    <source>
        <dbReference type="SAM" id="MobiDB-lite"/>
    </source>
</evidence>
<dbReference type="InterPro" id="IPR018929">
    <property type="entry name" value="DUF2510"/>
</dbReference>
<keyword evidence="5" id="KW-1185">Reference proteome</keyword>
<protein>
    <submittedName>
        <fullName evidence="4">DUF2510 domain-containing protein</fullName>
    </submittedName>
</protein>
<keyword evidence="2" id="KW-1133">Transmembrane helix</keyword>
<dbReference type="EMBL" id="JBHUDX010000057">
    <property type="protein sequence ID" value="MFD1660602.1"/>
    <property type="molecule type" value="Genomic_DNA"/>
</dbReference>
<evidence type="ECO:0000313" key="4">
    <source>
        <dbReference type="EMBL" id="MFD1660602.1"/>
    </source>
</evidence>
<name>A0ABW4IU25_9ACTN</name>
<keyword evidence="2" id="KW-0812">Transmembrane</keyword>
<accession>A0ABW4IU25</accession>
<dbReference type="RefSeq" id="WP_381084959.1">
    <property type="nucleotide sequence ID" value="NZ_JBHUDX010000057.1"/>
</dbReference>
<evidence type="ECO:0000313" key="5">
    <source>
        <dbReference type="Proteomes" id="UP001597261"/>
    </source>
</evidence>
<feature type="region of interest" description="Disordered" evidence="1">
    <location>
        <begin position="1"/>
        <end position="75"/>
    </location>
</feature>
<comment type="caution">
    <text evidence="4">The sequence shown here is derived from an EMBL/GenBank/DDBJ whole genome shotgun (WGS) entry which is preliminary data.</text>
</comment>
<reference evidence="5" key="1">
    <citation type="journal article" date="2019" name="Int. J. Syst. Evol. Microbiol.">
        <title>The Global Catalogue of Microorganisms (GCM) 10K type strain sequencing project: providing services to taxonomists for standard genome sequencing and annotation.</title>
        <authorList>
            <consortium name="The Broad Institute Genomics Platform"/>
            <consortium name="The Broad Institute Genome Sequencing Center for Infectious Disease"/>
            <person name="Wu L."/>
            <person name="Ma J."/>
        </authorList>
    </citation>
    <scope>NUCLEOTIDE SEQUENCE [LARGE SCALE GENOMIC DNA]</scope>
    <source>
        <strain evidence="5">CGMCC 1.12470</strain>
    </source>
</reference>
<proteinExistence type="predicted"/>
<feature type="compositionally biased region" description="Basic and acidic residues" evidence="1">
    <location>
        <begin position="24"/>
        <end position="37"/>
    </location>
</feature>
<feature type="transmembrane region" description="Helical" evidence="2">
    <location>
        <begin position="80"/>
        <end position="100"/>
    </location>
</feature>
<feature type="domain" description="DUF2510" evidence="3">
    <location>
        <begin position="7"/>
        <end position="43"/>
    </location>
</feature>
<keyword evidence="2" id="KW-0472">Membrane</keyword>
<dbReference type="Pfam" id="PF10708">
    <property type="entry name" value="DUF2510"/>
    <property type="match status" value="1"/>
</dbReference>